<comment type="caution">
    <text evidence="1">The sequence shown here is derived from an EMBL/GenBank/DDBJ whole genome shotgun (WGS) entry which is preliminary data.</text>
</comment>
<organism evidence="1 2">
    <name type="scientific">Cinchona calisaya</name>
    <dbReference type="NCBI Taxonomy" id="153742"/>
    <lineage>
        <taxon>Eukaryota</taxon>
        <taxon>Viridiplantae</taxon>
        <taxon>Streptophyta</taxon>
        <taxon>Embryophyta</taxon>
        <taxon>Tracheophyta</taxon>
        <taxon>Spermatophyta</taxon>
        <taxon>Magnoliopsida</taxon>
        <taxon>eudicotyledons</taxon>
        <taxon>Gunneridae</taxon>
        <taxon>Pentapetalae</taxon>
        <taxon>asterids</taxon>
        <taxon>lamiids</taxon>
        <taxon>Gentianales</taxon>
        <taxon>Rubiaceae</taxon>
        <taxon>Cinchonoideae</taxon>
        <taxon>Cinchoneae</taxon>
        <taxon>Cinchona</taxon>
    </lineage>
</organism>
<keyword evidence="2" id="KW-1185">Reference proteome</keyword>
<dbReference type="EMBL" id="JBJUIK010000017">
    <property type="protein sequence ID" value="KAL3498354.1"/>
    <property type="molecule type" value="Genomic_DNA"/>
</dbReference>
<accession>A0ABD2XVS4</accession>
<protein>
    <submittedName>
        <fullName evidence="1">Uncharacterized protein</fullName>
    </submittedName>
</protein>
<evidence type="ECO:0000313" key="2">
    <source>
        <dbReference type="Proteomes" id="UP001630127"/>
    </source>
</evidence>
<dbReference type="AlphaFoldDB" id="A0ABD2XVS4"/>
<sequence>MAFNSSNTFSNGDAPAKGSDKIDDYDLRDLMLAPRKLRKLSSKKTSSSTQPVLLVILAHSTQAMWRLGQHHRCQSFRLLMLSVKSSDRRGTISFAKKESFASFSQAALGIIIACINFREQMLRTHEDQIKVAQLESELEETKSRCAR</sequence>
<name>A0ABD2XVS4_9GENT</name>
<proteinExistence type="predicted"/>
<evidence type="ECO:0000313" key="1">
    <source>
        <dbReference type="EMBL" id="KAL3498354.1"/>
    </source>
</evidence>
<reference evidence="1 2" key="1">
    <citation type="submission" date="2024-11" db="EMBL/GenBank/DDBJ databases">
        <title>A near-complete genome assembly of Cinchona calisaya.</title>
        <authorList>
            <person name="Lian D.C."/>
            <person name="Zhao X.W."/>
            <person name="Wei L."/>
        </authorList>
    </citation>
    <scope>NUCLEOTIDE SEQUENCE [LARGE SCALE GENOMIC DNA]</scope>
    <source>
        <tissue evidence="1">Nenye</tissue>
    </source>
</reference>
<dbReference type="Proteomes" id="UP001630127">
    <property type="component" value="Unassembled WGS sequence"/>
</dbReference>
<gene>
    <name evidence="1" type="ORF">ACH5RR_041086</name>
</gene>